<name>A0A327PZX5_9BACT</name>
<keyword evidence="1" id="KW-0472">Membrane</keyword>
<evidence type="ECO:0000313" key="3">
    <source>
        <dbReference type="Proteomes" id="UP000249547"/>
    </source>
</evidence>
<accession>A0A327PZX5</accession>
<keyword evidence="1" id="KW-1133">Transmembrane helix</keyword>
<gene>
    <name evidence="2" type="ORF">LX64_05166</name>
</gene>
<protein>
    <recommendedName>
        <fullName evidence="4">Conjugative transposon TraK protein</fullName>
    </recommendedName>
</protein>
<dbReference type="Proteomes" id="UP000249547">
    <property type="component" value="Unassembled WGS sequence"/>
</dbReference>
<reference evidence="2 3" key="1">
    <citation type="submission" date="2018-06" db="EMBL/GenBank/DDBJ databases">
        <title>Genomic Encyclopedia of Archaeal and Bacterial Type Strains, Phase II (KMG-II): from individual species to whole genera.</title>
        <authorList>
            <person name="Goeker M."/>
        </authorList>
    </citation>
    <scope>NUCLEOTIDE SEQUENCE [LARGE SCALE GENOMIC DNA]</scope>
    <source>
        <strain evidence="2 3">DSM 23857</strain>
    </source>
</reference>
<dbReference type="OrthoDB" id="1039516at2"/>
<keyword evidence="3" id="KW-1185">Reference proteome</keyword>
<feature type="transmembrane region" description="Helical" evidence="1">
    <location>
        <begin position="24"/>
        <end position="42"/>
    </location>
</feature>
<evidence type="ECO:0000313" key="2">
    <source>
        <dbReference type="EMBL" id="RAI97021.1"/>
    </source>
</evidence>
<dbReference type="EMBL" id="QLLL01000017">
    <property type="protein sequence ID" value="RAI97021.1"/>
    <property type="molecule type" value="Genomic_DNA"/>
</dbReference>
<sequence>MKKSTVLSRFNEYSLSKKASTRNGLLFLAAFTFLVALVFIYATRIIQDAKNTIIVVDRGSGELLKSNVTYYNKLMISLIKNHCANTAYYLNSFDRYTLDQNMAKGLFLVNRPDAQKIFKKYKDQRGYGDALELGYVYQTEMVEVLELNTDKEPYKVRFKSILQIYEDHKVITRYTIVSDGEIRRSAAQWPENQNGLYFTSYEQTYQPLKIDENE</sequence>
<proteinExistence type="predicted"/>
<evidence type="ECO:0000256" key="1">
    <source>
        <dbReference type="SAM" id="Phobius"/>
    </source>
</evidence>
<evidence type="ECO:0008006" key="4">
    <source>
        <dbReference type="Google" id="ProtNLM"/>
    </source>
</evidence>
<organism evidence="2 3">
    <name type="scientific">Chitinophaga skermanii</name>
    <dbReference type="NCBI Taxonomy" id="331697"/>
    <lineage>
        <taxon>Bacteria</taxon>
        <taxon>Pseudomonadati</taxon>
        <taxon>Bacteroidota</taxon>
        <taxon>Chitinophagia</taxon>
        <taxon>Chitinophagales</taxon>
        <taxon>Chitinophagaceae</taxon>
        <taxon>Chitinophaga</taxon>
    </lineage>
</organism>
<keyword evidence="1" id="KW-0812">Transmembrane</keyword>
<comment type="caution">
    <text evidence="2">The sequence shown here is derived from an EMBL/GenBank/DDBJ whole genome shotgun (WGS) entry which is preliminary data.</text>
</comment>
<dbReference type="RefSeq" id="WP_111600538.1">
    <property type="nucleotide sequence ID" value="NZ_QLLL01000017.1"/>
</dbReference>
<dbReference type="AlphaFoldDB" id="A0A327PZX5"/>